<keyword evidence="2" id="KW-0378">Hydrolase</keyword>
<keyword evidence="2" id="KW-0255">Endonuclease</keyword>
<proteinExistence type="predicted"/>
<keyword evidence="2" id="KW-0540">Nuclease</keyword>
<dbReference type="Gene3D" id="1.10.30.50">
    <property type="match status" value="1"/>
</dbReference>
<gene>
    <name evidence="2" type="ORF">SFLOR_v1c06970</name>
</gene>
<dbReference type="GO" id="GO:0003676">
    <property type="term" value="F:nucleic acid binding"/>
    <property type="evidence" value="ECO:0007669"/>
    <property type="project" value="InterPro"/>
</dbReference>
<keyword evidence="3" id="KW-1185">Reference proteome</keyword>
<feature type="domain" description="HNH" evidence="1">
    <location>
        <begin position="47"/>
        <end position="97"/>
    </location>
</feature>
<dbReference type="KEGG" id="sfz:SFLOR_v1c06970"/>
<dbReference type="GO" id="GO:0004519">
    <property type="term" value="F:endonuclease activity"/>
    <property type="evidence" value="ECO:0007669"/>
    <property type="project" value="UniProtKB-KW"/>
</dbReference>
<reference evidence="2 3" key="1">
    <citation type="submission" date="2017-12" db="EMBL/GenBank/DDBJ databases">
        <title>Complete genome sequence of Spiroplasma floricola 23-6 (ATCC 29989).</title>
        <authorList>
            <person name="Tsai Y.-M."/>
            <person name="Wu P.-S."/>
            <person name="Lo W.-S."/>
            <person name="Kuo C.-H."/>
        </authorList>
    </citation>
    <scope>NUCLEOTIDE SEQUENCE [LARGE SCALE GENOMIC DNA]</scope>
    <source>
        <strain evidence="2 3">23-6</strain>
    </source>
</reference>
<evidence type="ECO:0000313" key="3">
    <source>
        <dbReference type="Proteomes" id="UP000231823"/>
    </source>
</evidence>
<evidence type="ECO:0000259" key="1">
    <source>
        <dbReference type="Pfam" id="PF01844"/>
    </source>
</evidence>
<organism evidence="2 3">
    <name type="scientific">Spiroplasma floricola 23-6</name>
    <dbReference type="NCBI Taxonomy" id="1336749"/>
    <lineage>
        <taxon>Bacteria</taxon>
        <taxon>Bacillati</taxon>
        <taxon>Mycoplasmatota</taxon>
        <taxon>Mollicutes</taxon>
        <taxon>Entomoplasmatales</taxon>
        <taxon>Spiroplasmataceae</taxon>
        <taxon>Spiroplasma</taxon>
    </lineage>
</organism>
<dbReference type="AlphaFoldDB" id="A0A2K8SEF9"/>
<dbReference type="GO" id="GO:0008270">
    <property type="term" value="F:zinc ion binding"/>
    <property type="evidence" value="ECO:0007669"/>
    <property type="project" value="InterPro"/>
</dbReference>
<dbReference type="OrthoDB" id="389726at2"/>
<dbReference type="Proteomes" id="UP000231823">
    <property type="component" value="Chromosome"/>
</dbReference>
<dbReference type="Pfam" id="PF01844">
    <property type="entry name" value="HNH"/>
    <property type="match status" value="1"/>
</dbReference>
<dbReference type="EMBL" id="CP025057">
    <property type="protein sequence ID" value="AUB31745.1"/>
    <property type="molecule type" value="Genomic_DNA"/>
</dbReference>
<dbReference type="CDD" id="cd00085">
    <property type="entry name" value="HNHc"/>
    <property type="match status" value="1"/>
</dbReference>
<dbReference type="RefSeq" id="WP_100916720.1">
    <property type="nucleotide sequence ID" value="NZ_CP025057.1"/>
</dbReference>
<accession>A0A2K8SEF9</accession>
<evidence type="ECO:0000313" key="2">
    <source>
        <dbReference type="EMBL" id="AUB31745.1"/>
    </source>
</evidence>
<dbReference type="InterPro" id="IPR003615">
    <property type="entry name" value="HNH_nuc"/>
</dbReference>
<protein>
    <submittedName>
        <fullName evidence="2">HNH endonuclease</fullName>
    </submittedName>
</protein>
<name>A0A2K8SEF9_9MOLU</name>
<dbReference type="InterPro" id="IPR002711">
    <property type="entry name" value="HNH"/>
</dbReference>
<sequence length="103" mass="12406">MADKRGTWSKEDRNIIWKDYISNKMFKYFQKLDKEKWDFSQEAPCPLCGSLMLKAQYQGVQPDKKYSWDIDHINENYEDNFINNLQPMHPKCNKQKAKSFGKY</sequence>